<dbReference type="Pfam" id="PF17205">
    <property type="entry name" value="PSI_integrin"/>
    <property type="match status" value="1"/>
</dbReference>
<dbReference type="Ensembl" id="ENSACDT00005005206.1">
    <property type="protein sequence ID" value="ENSACDP00005004317.1"/>
    <property type="gene ID" value="ENSACDG00005002924.1"/>
</dbReference>
<keyword evidence="3" id="KW-1003">Cell membrane</keyword>
<dbReference type="PRINTS" id="PR01186">
    <property type="entry name" value="INTEGRINB"/>
</dbReference>
<dbReference type="FunFam" id="2.60.40.10:FF:000424">
    <property type="entry name" value="Integrin beta"/>
    <property type="match status" value="1"/>
</dbReference>
<dbReference type="PROSITE" id="PS50024">
    <property type="entry name" value="SEA"/>
    <property type="match status" value="1"/>
</dbReference>
<dbReference type="SUPFAM" id="SSF69687">
    <property type="entry name" value="Integrin beta tail domain"/>
    <property type="match status" value="1"/>
</dbReference>
<keyword evidence="13 17" id="KW-0401">Integrin</keyword>
<reference evidence="21" key="1">
    <citation type="submission" date="2025-08" db="UniProtKB">
        <authorList>
            <consortium name="Ensembl"/>
        </authorList>
    </citation>
    <scope>IDENTIFICATION</scope>
</reference>
<dbReference type="PROSITE" id="PS50853">
    <property type="entry name" value="FN3"/>
    <property type="match status" value="4"/>
</dbReference>
<comment type="similarity">
    <text evidence="2 17">Belongs to the integrin beta chain family.</text>
</comment>
<organism evidence="21 22">
    <name type="scientific">Anser cygnoides</name>
    <name type="common">Swan goose</name>
    <dbReference type="NCBI Taxonomy" id="8845"/>
    <lineage>
        <taxon>Eukaryota</taxon>
        <taxon>Metazoa</taxon>
        <taxon>Chordata</taxon>
        <taxon>Craniata</taxon>
        <taxon>Vertebrata</taxon>
        <taxon>Euteleostomi</taxon>
        <taxon>Archelosauria</taxon>
        <taxon>Archosauria</taxon>
        <taxon>Dinosauria</taxon>
        <taxon>Saurischia</taxon>
        <taxon>Theropoda</taxon>
        <taxon>Coelurosauria</taxon>
        <taxon>Aves</taxon>
        <taxon>Neognathae</taxon>
        <taxon>Galloanserae</taxon>
        <taxon>Anseriformes</taxon>
        <taxon>Anatidae</taxon>
        <taxon>Anserinae</taxon>
        <taxon>Anser</taxon>
    </lineage>
</organism>
<evidence type="ECO:0000256" key="10">
    <source>
        <dbReference type="ARBA" id="ARBA00022842"/>
    </source>
</evidence>
<dbReference type="InterPro" id="IPR038081">
    <property type="entry name" value="CalX-like_sf"/>
</dbReference>
<evidence type="ECO:0000256" key="6">
    <source>
        <dbReference type="ARBA" id="ARBA00022723"/>
    </source>
</evidence>
<feature type="compositionally biased region" description="Polar residues" evidence="18">
    <location>
        <begin position="1375"/>
        <end position="1384"/>
    </location>
</feature>
<dbReference type="FunFam" id="3.30.1680.10:FF:000002">
    <property type="entry name" value="Integrin beta"/>
    <property type="match status" value="1"/>
</dbReference>
<evidence type="ECO:0000256" key="14">
    <source>
        <dbReference type="ARBA" id="ARBA00023136"/>
    </source>
</evidence>
<dbReference type="SUPFAM" id="SSF103575">
    <property type="entry name" value="Plexin repeat"/>
    <property type="match status" value="1"/>
</dbReference>
<evidence type="ECO:0000259" key="20">
    <source>
        <dbReference type="PROSITE" id="PS50853"/>
    </source>
</evidence>
<dbReference type="CDD" id="cd00063">
    <property type="entry name" value="FN3"/>
    <property type="match status" value="4"/>
</dbReference>
<evidence type="ECO:0000256" key="7">
    <source>
        <dbReference type="ARBA" id="ARBA00022729"/>
    </source>
</evidence>
<feature type="region of interest" description="Disordered" evidence="18">
    <location>
        <begin position="1373"/>
        <end position="1403"/>
    </location>
</feature>
<evidence type="ECO:0000256" key="18">
    <source>
        <dbReference type="SAM" id="MobiDB-lite"/>
    </source>
</evidence>
<keyword evidence="4" id="KW-0245">EGF-like domain</keyword>
<dbReference type="InterPro" id="IPR000082">
    <property type="entry name" value="SEA_dom"/>
</dbReference>
<keyword evidence="10" id="KW-0460">Magnesium</keyword>
<dbReference type="InterPro" id="IPR036116">
    <property type="entry name" value="FN3_sf"/>
</dbReference>
<keyword evidence="9" id="KW-0106">Calcium</keyword>
<dbReference type="GO" id="GO:0007160">
    <property type="term" value="P:cell-matrix adhesion"/>
    <property type="evidence" value="ECO:0007669"/>
    <property type="project" value="TreeGrafter"/>
</dbReference>
<dbReference type="PANTHER" id="PTHR10082:SF42">
    <property type="entry name" value="INTEGRIN BETA-4"/>
    <property type="match status" value="1"/>
</dbReference>
<keyword evidence="16" id="KW-0325">Glycoprotein</keyword>
<dbReference type="SUPFAM" id="SSF141072">
    <property type="entry name" value="CalX-like"/>
    <property type="match status" value="1"/>
</dbReference>
<evidence type="ECO:0000256" key="4">
    <source>
        <dbReference type="ARBA" id="ARBA00022536"/>
    </source>
</evidence>
<dbReference type="GO" id="GO:0009986">
    <property type="term" value="C:cell surface"/>
    <property type="evidence" value="ECO:0007669"/>
    <property type="project" value="TreeGrafter"/>
</dbReference>
<keyword evidence="22" id="KW-1185">Reference proteome</keyword>
<proteinExistence type="inferred from homology"/>
<evidence type="ECO:0000256" key="2">
    <source>
        <dbReference type="ARBA" id="ARBA00007449"/>
    </source>
</evidence>
<dbReference type="PROSITE" id="PS00022">
    <property type="entry name" value="EGF_1"/>
    <property type="match status" value="1"/>
</dbReference>
<dbReference type="InterPro" id="IPR036465">
    <property type="entry name" value="vWFA_dom_sf"/>
</dbReference>
<keyword evidence="12" id="KW-1133">Transmembrane helix</keyword>
<evidence type="ECO:0000256" key="12">
    <source>
        <dbReference type="ARBA" id="ARBA00022989"/>
    </source>
</evidence>
<dbReference type="SMART" id="SM01242">
    <property type="entry name" value="Integrin_B_tail"/>
    <property type="match status" value="1"/>
</dbReference>
<dbReference type="GO" id="GO:0007229">
    <property type="term" value="P:integrin-mediated signaling pathway"/>
    <property type="evidence" value="ECO:0007669"/>
    <property type="project" value="UniProtKB-KW"/>
</dbReference>
<dbReference type="PROSITE" id="PS00243">
    <property type="entry name" value="I_EGF_1"/>
    <property type="match status" value="2"/>
</dbReference>
<dbReference type="SUPFAM" id="SSF49265">
    <property type="entry name" value="Fibronectin type III"/>
    <property type="match status" value="2"/>
</dbReference>
<evidence type="ECO:0000256" key="11">
    <source>
        <dbReference type="ARBA" id="ARBA00022889"/>
    </source>
</evidence>
<keyword evidence="7" id="KW-0732">Signal</keyword>
<dbReference type="InterPro" id="IPR002369">
    <property type="entry name" value="Integrin_bsu_VWA"/>
</dbReference>
<evidence type="ECO:0000256" key="5">
    <source>
        <dbReference type="ARBA" id="ARBA00022692"/>
    </source>
</evidence>
<dbReference type="SUPFAM" id="SSF53300">
    <property type="entry name" value="vWA-like"/>
    <property type="match status" value="1"/>
</dbReference>
<keyword evidence="11 17" id="KW-0130">Cell adhesion</keyword>
<dbReference type="Pfam" id="PF07965">
    <property type="entry name" value="Integrin_B_tail"/>
    <property type="match status" value="1"/>
</dbReference>
<sequence length="1770" mass="198027">MGAALPPLTHFFPAFSPPDNRCVQSRAKSCSECIRVDKECSFCTEESFDEPRCDLRENLLRYGCREASIVYMRGEMRTEQNISINTRLQRTQVAPQGMFMRLRAGEEMSFNMDVFQPLESPVDLYILMDFSYSMSDDLDNLKSMGHNLADFLQALTSNYTIGFGKFVDKVSSPQTDMRPEKLREPWNNADSPFSFKNVIRLTSNINYFSQELRKERISGNLDAPEGGFDAILQTAVCKDKIGWRKDSTHLLVFSTESAFHYEADGTNVLAGILARNDEKCHLDSRGTYVYDTKQDYPSVPTLVRLLGQHNIIPIFAVTNHSYSYYEKLHKYFPISEIGVLQEDSSNIVELLRTAFERIRSKMDIRADYVPKALKTEFSSSMYQKTESGSFNITRGEVGKFKVRVKALEYVGGQHVCSLPEKDRQGVIHVKPTSLSDSLEVRASVVCDVCPCEQVRVVFCNFHGDFICGQCICHKGWQGDTCHCSAELSSNKTDCIRPGDDKVCSGRGECLCGKCQCNLEGQAQRFDGDFCQYDVLQCPRTSGFLCNDRGRCSKGACVCESGWEGPGCECPTSNDTCIDSRGGICNNQGRCECGRCICDKASVYISSTCEISYSLAICESIRDCVQCQAWGTGNRRGNCSTCHLQVQMVEELKKEEASEHCSFQDEEDDCTYHYTLKGDPSILPNATVQVQKKKECPPGSFLWLIPLLIFLILLLGLLLLLCWRFCACCKVSRTVGFKEDHYMLRQSLMSTDHLDTPMVRSGSLKGRDTVRWKINNNVHKQGFASHAATANPKDLIPYGLSLRLTRLFTQNLTKPESRECEQLRKEVEENLNDIYKHIPGCHKLQQTKFRWVTGGENDHTIVDTVLTAPRSAKTDIIKVTEKHVSHEAFNDLKVSPGYYTVTSDQDAHGMVEFQEAVELVDVRVPLFIREDDDDEKQLQVEAIDVPTGIAEIGRRLVNITIIKEQASSLITFLQPAYSHSRFDKVAKIPVLREIIDNGKSQVTYRTRDLTAKDGRDYVFAEGDLIFQPGETRKEVQVSLLELTEIDTLLHNCQLKQFAIDLLHPKYGAKIGRYPQTTVTIADPGRVLGRGMFPSSPSPRGRLGAPLNPNAQALSSRKIRFSWFPPPGKPLGYKVKYWIQGDPESEARLIDVKSPSAELSNLYPFCDYEMQVCAYNAVGEGVYSDIVHCRTLEDVPSEPGRLAFNVVSSTVTQLSWAEPAETNGEITAYEVSYGLVNEDNIPIGPVKKVLVEDPKKRMVLIENLRESQPYRYMVKARNGAGWGPEREATINLATQPRRPLSIPIIPDVPIIDAEGGEDYDSYLMYSTDVLRSPVGSKHPSVSDDSGSRWKYVQLLGEDLDLRRITWRLPPETIPRLSGSSHLSSDTEGLLPEAQPSIHLPHGVPSSTEHLLNGRVDFSGSSGTLTRATNTSYHQMSSHVQQEHRVMGSSSLTRDYSTMMMGHGECGRDSRLPLGVPDTPTRLVFSALGPTSLKVSWQEPHCEKEVQGYSVQYQLLNGGEVHRLTIPNPGQNSVVVEDLLPNHSYIFKVKAQSEEGWGPEREGVITIESQVDPQSPLSPVPGSPFTLSTPSAPGPLVFTALSPDSLQLSWERPRKPNGAILGYMVTCEMLHGGGKPRNIYVEGDNPETTLTVPHLSENIPYKFKVQAKTTQGFGPEREGIITIESQDGGTFSQFGGQQYMREVYNFPTEYTTKTSISHSSLDPHFSDGMLMTTQRVESASSTLTKQVTKEFVSRTVMSSGTLTKQMERQFYEA</sequence>
<name>A0A8B9DCY8_ANSCY</name>
<dbReference type="Gene3D" id="2.60.40.1510">
    <property type="entry name" value="ntegrin, alpha v. Chain A, domain 3"/>
    <property type="match status" value="1"/>
</dbReference>
<dbReference type="GO" id="GO:0033627">
    <property type="term" value="P:cell adhesion mediated by integrin"/>
    <property type="evidence" value="ECO:0007669"/>
    <property type="project" value="TreeGrafter"/>
</dbReference>
<evidence type="ECO:0000256" key="15">
    <source>
        <dbReference type="ARBA" id="ARBA00023157"/>
    </source>
</evidence>
<evidence type="ECO:0000259" key="19">
    <source>
        <dbReference type="PROSITE" id="PS50024"/>
    </source>
</evidence>
<evidence type="ECO:0000256" key="8">
    <source>
        <dbReference type="ARBA" id="ARBA00022737"/>
    </source>
</evidence>
<dbReference type="Pfam" id="PF23106">
    <property type="entry name" value="EGF_Teneurin"/>
    <property type="match status" value="1"/>
</dbReference>
<dbReference type="FunFam" id="2.10.25.10:FF:000036">
    <property type="entry name" value="Integrin beta"/>
    <property type="match status" value="1"/>
</dbReference>
<dbReference type="InterPro" id="IPR003644">
    <property type="entry name" value="Calx_beta"/>
</dbReference>
<keyword evidence="14" id="KW-0472">Membrane</keyword>
<evidence type="ECO:0000313" key="21">
    <source>
        <dbReference type="Ensembl" id="ENSACDP00005004317.1"/>
    </source>
</evidence>
<dbReference type="GO" id="GO:0098609">
    <property type="term" value="P:cell-cell adhesion"/>
    <property type="evidence" value="ECO:0007669"/>
    <property type="project" value="TreeGrafter"/>
</dbReference>
<dbReference type="Gene3D" id="4.10.1240.30">
    <property type="match status" value="1"/>
</dbReference>
<dbReference type="Pfam" id="PF23105">
    <property type="entry name" value="EGF_integrin"/>
    <property type="match status" value="1"/>
</dbReference>
<dbReference type="InterPro" id="IPR003961">
    <property type="entry name" value="FN3_dom"/>
</dbReference>
<evidence type="ECO:0000256" key="13">
    <source>
        <dbReference type="ARBA" id="ARBA00023037"/>
    </source>
</evidence>
<dbReference type="Proteomes" id="UP000694521">
    <property type="component" value="Unplaced"/>
</dbReference>
<dbReference type="GO" id="GO:0046872">
    <property type="term" value="F:metal ion binding"/>
    <property type="evidence" value="ECO:0007669"/>
    <property type="project" value="UniProtKB-KW"/>
</dbReference>
<dbReference type="FunFam" id="2.60.40.10:FF:000146">
    <property type="entry name" value="Integrin beta"/>
    <property type="match status" value="2"/>
</dbReference>
<protein>
    <recommendedName>
        <fullName evidence="17">Integrin beta</fullName>
    </recommendedName>
</protein>
<dbReference type="Gene3D" id="2.60.40.10">
    <property type="entry name" value="Immunoglobulins"/>
    <property type="match status" value="4"/>
</dbReference>
<dbReference type="FunFam" id="3.40.50.410:FF:000036">
    <property type="entry name" value="Integrin beta"/>
    <property type="match status" value="1"/>
</dbReference>
<comment type="subcellular location">
    <subcellularLocation>
        <location evidence="1 17">Cell membrane</location>
        <topology evidence="1 17">Single-pass type I membrane protein</topology>
    </subcellularLocation>
</comment>
<dbReference type="PANTHER" id="PTHR10082">
    <property type="entry name" value="INTEGRIN BETA SUBUNIT"/>
    <property type="match status" value="1"/>
</dbReference>
<dbReference type="InterPro" id="IPR033760">
    <property type="entry name" value="Integrin_beta_N"/>
</dbReference>
<feature type="domain" description="Fibronectin type-III" evidence="20">
    <location>
        <begin position="1196"/>
        <end position="1295"/>
    </location>
</feature>
<dbReference type="Gene3D" id="2.10.25.10">
    <property type="entry name" value="Laminin"/>
    <property type="match status" value="3"/>
</dbReference>
<dbReference type="InterPro" id="IPR013783">
    <property type="entry name" value="Ig-like_fold"/>
</dbReference>
<dbReference type="Pfam" id="PF00041">
    <property type="entry name" value="fn3"/>
    <property type="match status" value="4"/>
</dbReference>
<dbReference type="SMART" id="SM00237">
    <property type="entry name" value="Calx_beta"/>
    <property type="match status" value="1"/>
</dbReference>
<dbReference type="GO" id="GO:0005925">
    <property type="term" value="C:focal adhesion"/>
    <property type="evidence" value="ECO:0007669"/>
    <property type="project" value="TreeGrafter"/>
</dbReference>
<dbReference type="InterPro" id="IPR036349">
    <property type="entry name" value="Integrin_bsu_tail_dom_sf"/>
</dbReference>
<evidence type="ECO:0000313" key="22">
    <source>
        <dbReference type="Proteomes" id="UP000694521"/>
    </source>
</evidence>
<dbReference type="InterPro" id="IPR057073">
    <property type="entry name" value="EGF_integrin_2"/>
</dbReference>
<reference evidence="21" key="2">
    <citation type="submission" date="2025-09" db="UniProtKB">
        <authorList>
            <consortium name="Ensembl"/>
        </authorList>
    </citation>
    <scope>IDENTIFICATION</scope>
</reference>
<accession>A0A8B9DCY8</accession>
<evidence type="ECO:0000256" key="1">
    <source>
        <dbReference type="ARBA" id="ARBA00004251"/>
    </source>
</evidence>
<feature type="domain" description="Fibronectin type-III" evidence="20">
    <location>
        <begin position="1476"/>
        <end position="1569"/>
    </location>
</feature>
<dbReference type="Gene3D" id="2.60.40.2030">
    <property type="match status" value="1"/>
</dbReference>
<evidence type="ECO:0000256" key="16">
    <source>
        <dbReference type="ARBA" id="ARBA00023180"/>
    </source>
</evidence>
<dbReference type="FunFam" id="2.60.40.2030:FF:000004">
    <property type="entry name" value="Integrin beta"/>
    <property type="match status" value="1"/>
</dbReference>
<keyword evidence="5 17" id="KW-0812">Transmembrane</keyword>
<feature type="domain" description="Fibronectin type-III" evidence="20">
    <location>
        <begin position="1103"/>
        <end position="1192"/>
    </location>
</feature>
<evidence type="ECO:0000256" key="3">
    <source>
        <dbReference type="ARBA" id="ARBA00022475"/>
    </source>
</evidence>
<dbReference type="FunFam" id="2.60.40.1510:FF:000006">
    <property type="entry name" value="Integrin beta"/>
    <property type="match status" value="1"/>
</dbReference>
<dbReference type="InterPro" id="IPR012896">
    <property type="entry name" value="Integrin_bsu_tail"/>
</dbReference>
<dbReference type="Pfam" id="PF00362">
    <property type="entry name" value="Integrin_beta"/>
    <property type="match status" value="1"/>
</dbReference>
<dbReference type="SUPFAM" id="SSF57196">
    <property type="entry name" value="EGF/Laminin"/>
    <property type="match status" value="1"/>
</dbReference>
<evidence type="ECO:0000256" key="9">
    <source>
        <dbReference type="ARBA" id="ARBA00022837"/>
    </source>
</evidence>
<dbReference type="GO" id="GO:0016477">
    <property type="term" value="P:cell migration"/>
    <property type="evidence" value="ECO:0007669"/>
    <property type="project" value="TreeGrafter"/>
</dbReference>
<dbReference type="Gene3D" id="3.40.50.410">
    <property type="entry name" value="von Willebrand factor, type A domain"/>
    <property type="match status" value="1"/>
</dbReference>
<dbReference type="GO" id="GO:0008305">
    <property type="term" value="C:integrin complex"/>
    <property type="evidence" value="ECO:0007669"/>
    <property type="project" value="TreeGrafter"/>
</dbReference>
<keyword evidence="8" id="KW-0677">Repeat</keyword>
<feature type="domain" description="Fibronectin type-III" evidence="20">
    <location>
        <begin position="1589"/>
        <end position="1685"/>
    </location>
</feature>
<evidence type="ECO:0000256" key="17">
    <source>
        <dbReference type="RuleBase" id="RU000633"/>
    </source>
</evidence>
<dbReference type="GO" id="GO:0005178">
    <property type="term" value="F:integrin binding"/>
    <property type="evidence" value="ECO:0007669"/>
    <property type="project" value="TreeGrafter"/>
</dbReference>
<dbReference type="Pfam" id="PF03160">
    <property type="entry name" value="Calx-beta"/>
    <property type="match status" value="1"/>
</dbReference>
<dbReference type="SMART" id="SM00187">
    <property type="entry name" value="INB"/>
    <property type="match status" value="1"/>
</dbReference>
<keyword evidence="15" id="KW-1015">Disulfide bond</keyword>
<dbReference type="InterPro" id="IPR057243">
    <property type="entry name" value="Integrin_I-EGF_CS"/>
</dbReference>
<dbReference type="InterPro" id="IPR000742">
    <property type="entry name" value="EGF"/>
</dbReference>
<keyword evidence="6" id="KW-0479">Metal-binding</keyword>
<dbReference type="Gene3D" id="3.30.1680.10">
    <property type="entry name" value="ligand-binding face of the semaphorins, domain 2"/>
    <property type="match status" value="1"/>
</dbReference>
<dbReference type="InterPro" id="IPR015812">
    <property type="entry name" value="Integrin_bsu"/>
</dbReference>
<dbReference type="SMART" id="SM00060">
    <property type="entry name" value="FN3"/>
    <property type="match status" value="4"/>
</dbReference>
<feature type="domain" description="SEA" evidence="19">
    <location>
        <begin position="793"/>
        <end position="905"/>
    </location>
</feature>